<dbReference type="SUPFAM" id="SSF47413">
    <property type="entry name" value="lambda repressor-like DNA-binding domains"/>
    <property type="match status" value="1"/>
</dbReference>
<dbReference type="CDD" id="cd00093">
    <property type="entry name" value="HTH_XRE"/>
    <property type="match status" value="1"/>
</dbReference>
<protein>
    <submittedName>
        <fullName evidence="2">Helix-turn-helix protein</fullName>
    </submittedName>
</protein>
<comment type="caution">
    <text evidence="2">The sequence shown here is derived from an EMBL/GenBank/DDBJ whole genome shotgun (WGS) entry which is preliminary data.</text>
</comment>
<organism evidence="2 3">
    <name type="scientific">Blastomonas natatoria</name>
    <dbReference type="NCBI Taxonomy" id="34015"/>
    <lineage>
        <taxon>Bacteria</taxon>
        <taxon>Pseudomonadati</taxon>
        <taxon>Pseudomonadota</taxon>
        <taxon>Alphaproteobacteria</taxon>
        <taxon>Sphingomonadales</taxon>
        <taxon>Sphingomonadaceae</taxon>
        <taxon>Blastomonas</taxon>
    </lineage>
</organism>
<dbReference type="Proteomes" id="UP000248014">
    <property type="component" value="Unassembled WGS sequence"/>
</dbReference>
<accession>A0A2V3V4C0</accession>
<dbReference type="OrthoDB" id="7188505at2"/>
<keyword evidence="3" id="KW-1185">Reference proteome</keyword>
<dbReference type="Pfam" id="PF13560">
    <property type="entry name" value="HTH_31"/>
    <property type="match status" value="1"/>
</dbReference>
<proteinExistence type="predicted"/>
<dbReference type="EMBL" id="QJJM01000006">
    <property type="protein sequence ID" value="PXW75954.1"/>
    <property type="molecule type" value="Genomic_DNA"/>
</dbReference>
<evidence type="ECO:0000313" key="3">
    <source>
        <dbReference type="Proteomes" id="UP000248014"/>
    </source>
</evidence>
<dbReference type="PROSITE" id="PS50943">
    <property type="entry name" value="HTH_CROC1"/>
    <property type="match status" value="1"/>
</dbReference>
<sequence>MPHTYTPCKLTVKPELHRAALSAYTGRSMIAAMAERRIYLKEWRKFAGKTQAQVVSAMQGFDDPNLPTTEASLSRLENGKQQYSERVLLALADVYGCQPWELIGRNPLKEGKVIDMMIHLNAREQERVMAYIEGLKAANSGD</sequence>
<name>A0A2V3V4C0_9SPHN</name>
<gene>
    <name evidence="2" type="ORF">C7451_106118</name>
</gene>
<dbReference type="Gene3D" id="1.10.260.40">
    <property type="entry name" value="lambda repressor-like DNA-binding domains"/>
    <property type="match status" value="1"/>
</dbReference>
<dbReference type="InterPro" id="IPR010982">
    <property type="entry name" value="Lambda_DNA-bd_dom_sf"/>
</dbReference>
<reference evidence="2 3" key="1">
    <citation type="submission" date="2018-05" db="EMBL/GenBank/DDBJ databases">
        <title>Genomic Encyclopedia of Type Strains, Phase IV (KMG-IV): sequencing the most valuable type-strain genomes for metagenomic binning, comparative biology and taxonomic classification.</title>
        <authorList>
            <person name="Goeker M."/>
        </authorList>
    </citation>
    <scope>NUCLEOTIDE SEQUENCE [LARGE SCALE GENOMIC DNA]</scope>
    <source>
        <strain evidence="2 3">DSM 3183</strain>
    </source>
</reference>
<evidence type="ECO:0000313" key="2">
    <source>
        <dbReference type="EMBL" id="PXW75954.1"/>
    </source>
</evidence>
<dbReference type="InterPro" id="IPR001387">
    <property type="entry name" value="Cro/C1-type_HTH"/>
</dbReference>
<dbReference type="SMART" id="SM00530">
    <property type="entry name" value="HTH_XRE"/>
    <property type="match status" value="1"/>
</dbReference>
<dbReference type="AlphaFoldDB" id="A0A2V3V4C0"/>
<evidence type="ECO:0000259" key="1">
    <source>
        <dbReference type="PROSITE" id="PS50943"/>
    </source>
</evidence>
<feature type="domain" description="HTH cro/C1-type" evidence="1">
    <location>
        <begin position="40"/>
        <end position="103"/>
    </location>
</feature>
<dbReference type="GO" id="GO:0003677">
    <property type="term" value="F:DNA binding"/>
    <property type="evidence" value="ECO:0007669"/>
    <property type="project" value="InterPro"/>
</dbReference>